<keyword evidence="2" id="KW-1185">Reference proteome</keyword>
<dbReference type="AlphaFoldDB" id="A0AAD5QET9"/>
<dbReference type="EMBL" id="JAHQIW010000540">
    <property type="protein sequence ID" value="KAJ1348672.1"/>
    <property type="molecule type" value="Genomic_DNA"/>
</dbReference>
<dbReference type="Proteomes" id="UP001196413">
    <property type="component" value="Unassembled WGS sequence"/>
</dbReference>
<reference evidence="1" key="1">
    <citation type="submission" date="2021-06" db="EMBL/GenBank/DDBJ databases">
        <title>Parelaphostrongylus tenuis whole genome reference sequence.</title>
        <authorList>
            <person name="Garwood T.J."/>
            <person name="Larsen P.A."/>
            <person name="Fountain-Jones N.M."/>
            <person name="Garbe J.R."/>
            <person name="Macchietto M.G."/>
            <person name="Kania S.A."/>
            <person name="Gerhold R.W."/>
            <person name="Richards J.E."/>
            <person name="Wolf T.M."/>
        </authorList>
    </citation>
    <scope>NUCLEOTIDE SEQUENCE</scope>
    <source>
        <strain evidence="1">MNPRO001-30</strain>
        <tissue evidence="1">Meninges</tissue>
    </source>
</reference>
<protein>
    <submittedName>
        <fullName evidence="1">Uncharacterized protein</fullName>
    </submittedName>
</protein>
<proteinExistence type="predicted"/>
<gene>
    <name evidence="1" type="ORF">KIN20_004025</name>
</gene>
<organism evidence="1 2">
    <name type="scientific">Parelaphostrongylus tenuis</name>
    <name type="common">Meningeal worm</name>
    <dbReference type="NCBI Taxonomy" id="148309"/>
    <lineage>
        <taxon>Eukaryota</taxon>
        <taxon>Metazoa</taxon>
        <taxon>Ecdysozoa</taxon>
        <taxon>Nematoda</taxon>
        <taxon>Chromadorea</taxon>
        <taxon>Rhabditida</taxon>
        <taxon>Rhabditina</taxon>
        <taxon>Rhabditomorpha</taxon>
        <taxon>Strongyloidea</taxon>
        <taxon>Metastrongylidae</taxon>
        <taxon>Parelaphostrongylus</taxon>
    </lineage>
</organism>
<sequence>MATVGDLQEPLHSLRICSDDGDLSESADDIEDMDLAVVAFNSQESDSDDEAIGTSSGTSAVRCCSSTVITPTLLPFDENLGGVQSGAFSSCRIPVDFYEVFMKDIWKLIKEQTNV</sequence>
<name>A0AAD5QET9_PARTN</name>
<comment type="caution">
    <text evidence="1">The sequence shown here is derived from an EMBL/GenBank/DDBJ whole genome shotgun (WGS) entry which is preliminary data.</text>
</comment>
<evidence type="ECO:0000313" key="2">
    <source>
        <dbReference type="Proteomes" id="UP001196413"/>
    </source>
</evidence>
<evidence type="ECO:0000313" key="1">
    <source>
        <dbReference type="EMBL" id="KAJ1348672.1"/>
    </source>
</evidence>
<accession>A0AAD5QET9</accession>